<dbReference type="InterPro" id="IPR011250">
    <property type="entry name" value="OMP/PagP_B-barrel"/>
</dbReference>
<name>A0ABV7V109_9SPHN</name>
<dbReference type="EMBL" id="JBHRYE010000007">
    <property type="protein sequence ID" value="MFC3670572.1"/>
    <property type="molecule type" value="Genomic_DNA"/>
</dbReference>
<dbReference type="SUPFAM" id="SSF56925">
    <property type="entry name" value="OMPA-like"/>
    <property type="match status" value="1"/>
</dbReference>
<accession>A0ABV7V109</accession>
<dbReference type="Proteomes" id="UP001595683">
    <property type="component" value="Unassembled WGS sequence"/>
</dbReference>
<dbReference type="PANTHER" id="PTHR36920:SF1">
    <property type="entry name" value="OUTER MEMBRANE PROTEIN W"/>
    <property type="match status" value="1"/>
</dbReference>
<feature type="signal peptide" evidence="2">
    <location>
        <begin position="1"/>
        <end position="24"/>
    </location>
</feature>
<reference evidence="4" key="1">
    <citation type="journal article" date="2019" name="Int. J. Syst. Evol. Microbiol.">
        <title>The Global Catalogue of Microorganisms (GCM) 10K type strain sequencing project: providing services to taxonomists for standard genome sequencing and annotation.</title>
        <authorList>
            <consortium name="The Broad Institute Genomics Platform"/>
            <consortium name="The Broad Institute Genome Sequencing Center for Infectious Disease"/>
            <person name="Wu L."/>
            <person name="Ma J."/>
        </authorList>
    </citation>
    <scope>NUCLEOTIDE SEQUENCE [LARGE SCALE GENOMIC DNA]</scope>
    <source>
        <strain evidence="4">KCTC 42224</strain>
    </source>
</reference>
<dbReference type="Pfam" id="PF03922">
    <property type="entry name" value="OmpW"/>
    <property type="match status" value="1"/>
</dbReference>
<organism evidence="3 4">
    <name type="scientific">Novosphingobium pokkalii</name>
    <dbReference type="NCBI Taxonomy" id="1770194"/>
    <lineage>
        <taxon>Bacteria</taxon>
        <taxon>Pseudomonadati</taxon>
        <taxon>Pseudomonadota</taxon>
        <taxon>Alphaproteobacteria</taxon>
        <taxon>Sphingomonadales</taxon>
        <taxon>Sphingomonadaceae</taxon>
        <taxon>Novosphingobium</taxon>
    </lineage>
</organism>
<keyword evidence="2" id="KW-0732">Signal</keyword>
<feature type="chain" id="PRO_5047027922" evidence="2">
    <location>
        <begin position="25"/>
        <end position="231"/>
    </location>
</feature>
<comment type="caution">
    <text evidence="3">The sequence shown here is derived from an EMBL/GenBank/DDBJ whole genome shotgun (WGS) entry which is preliminary data.</text>
</comment>
<dbReference type="RefSeq" id="WP_191323127.1">
    <property type="nucleotide sequence ID" value="NZ_BMZP01000003.1"/>
</dbReference>
<proteinExistence type="inferred from homology"/>
<dbReference type="Gene3D" id="2.40.160.20">
    <property type="match status" value="1"/>
</dbReference>
<evidence type="ECO:0000256" key="2">
    <source>
        <dbReference type="SAM" id="SignalP"/>
    </source>
</evidence>
<evidence type="ECO:0000313" key="4">
    <source>
        <dbReference type="Proteomes" id="UP001595683"/>
    </source>
</evidence>
<gene>
    <name evidence="3" type="ORF">ACFOOT_03955</name>
</gene>
<dbReference type="InterPro" id="IPR005618">
    <property type="entry name" value="OMPW"/>
</dbReference>
<dbReference type="PANTHER" id="PTHR36920">
    <property type="match status" value="1"/>
</dbReference>
<evidence type="ECO:0000313" key="3">
    <source>
        <dbReference type="EMBL" id="MFC3670572.1"/>
    </source>
</evidence>
<comment type="similarity">
    <text evidence="1">Belongs to the OmpW/AlkL family.</text>
</comment>
<keyword evidence="4" id="KW-1185">Reference proteome</keyword>
<evidence type="ECO:0000256" key="1">
    <source>
        <dbReference type="ARBA" id="ARBA00009330"/>
    </source>
</evidence>
<protein>
    <submittedName>
        <fullName evidence="3">OmpW family protein</fullName>
    </submittedName>
</protein>
<sequence>MKKVLGKALGAAALALAFASPALAADDAPAAGKWQVKVLATSVLADGKITAVRKDLIGLPAGSQTDASNNAFTPTLAIEYFALPNVSVETICCFTAHHVSGAGALDGASLVDHALILPATVTAKYHLTLPGGIKPYVGAGGAWFFYIAERPGATAQTLGATRVKLDNDAGVVVQGGIDIPITKTGLGLTLDAKKYWISTTAHFYTANGTEALTTRHRMDPWVLSAGVAYRF</sequence>